<accession>A0A1I7SXV6</accession>
<name>A0A1I7SXV6_9PELO</name>
<proteinExistence type="predicted"/>
<dbReference type="WBParaSite" id="Csp11.Scaffold172.g663.t1">
    <property type="protein sequence ID" value="Csp11.Scaffold172.g663.t1"/>
    <property type="gene ID" value="Csp11.Scaffold172.g663"/>
</dbReference>
<organism evidence="1 2">
    <name type="scientific">Caenorhabditis tropicalis</name>
    <dbReference type="NCBI Taxonomy" id="1561998"/>
    <lineage>
        <taxon>Eukaryota</taxon>
        <taxon>Metazoa</taxon>
        <taxon>Ecdysozoa</taxon>
        <taxon>Nematoda</taxon>
        <taxon>Chromadorea</taxon>
        <taxon>Rhabditida</taxon>
        <taxon>Rhabditina</taxon>
        <taxon>Rhabditomorpha</taxon>
        <taxon>Rhabditoidea</taxon>
        <taxon>Rhabditidae</taxon>
        <taxon>Peloderinae</taxon>
        <taxon>Caenorhabditis</taxon>
    </lineage>
</organism>
<sequence length="73" mass="7626">MDPSLLLIIGMECPLVTHIAFITVGERATVIHPLTVAILQMIRAEDVFSLGRSFFVVIRDGGGGGGGSGRCGV</sequence>
<dbReference type="AlphaFoldDB" id="A0A1I7SXV6"/>
<evidence type="ECO:0000313" key="1">
    <source>
        <dbReference type="Proteomes" id="UP000095282"/>
    </source>
</evidence>
<evidence type="ECO:0000313" key="2">
    <source>
        <dbReference type="WBParaSite" id="Csp11.Scaffold172.g663.t1"/>
    </source>
</evidence>
<reference evidence="2" key="1">
    <citation type="submission" date="2016-11" db="UniProtKB">
        <authorList>
            <consortium name="WormBaseParasite"/>
        </authorList>
    </citation>
    <scope>IDENTIFICATION</scope>
</reference>
<dbReference type="Proteomes" id="UP000095282">
    <property type="component" value="Unplaced"/>
</dbReference>
<protein>
    <submittedName>
        <fullName evidence="2">Secreted protein</fullName>
    </submittedName>
</protein>
<keyword evidence="1" id="KW-1185">Reference proteome</keyword>